<keyword evidence="3 11" id="KW-0808">Transferase</keyword>
<keyword evidence="4" id="KW-0949">S-adenosyl-L-methionine</keyword>
<evidence type="ECO:0000256" key="2">
    <source>
        <dbReference type="ARBA" id="ARBA00022603"/>
    </source>
</evidence>
<dbReference type="Pfam" id="PF01555">
    <property type="entry name" value="N6_N4_Mtase"/>
    <property type="match status" value="1"/>
</dbReference>
<evidence type="ECO:0000256" key="7">
    <source>
        <dbReference type="ARBA" id="ARBA00049120"/>
    </source>
</evidence>
<organism evidence="11 12">
    <name type="scientific">Antrihabitans stalactiti</name>
    <dbReference type="NCBI Taxonomy" id="2584121"/>
    <lineage>
        <taxon>Bacteria</taxon>
        <taxon>Bacillati</taxon>
        <taxon>Actinomycetota</taxon>
        <taxon>Actinomycetes</taxon>
        <taxon>Mycobacteriales</taxon>
        <taxon>Nocardiaceae</taxon>
        <taxon>Antrihabitans</taxon>
    </lineage>
</organism>
<comment type="similarity">
    <text evidence="1">Belongs to the N(4)/N(6)-methyltransferase family. N(4) subfamily.</text>
</comment>
<dbReference type="PRINTS" id="PR00508">
    <property type="entry name" value="S21N4MTFRASE"/>
</dbReference>
<reference evidence="11 12" key="2">
    <citation type="submission" date="2020-06" db="EMBL/GenBank/DDBJ databases">
        <title>Antribacter stalactiti gen. nov., sp. nov., a new member of the family Nacardiaceae isolated from a cave.</title>
        <authorList>
            <person name="Kim I.S."/>
        </authorList>
    </citation>
    <scope>NUCLEOTIDE SEQUENCE [LARGE SCALE GENOMIC DNA]</scope>
    <source>
        <strain evidence="11 12">YC2-7</strain>
    </source>
</reference>
<dbReference type="RefSeq" id="WP_169592815.1">
    <property type="nucleotide sequence ID" value="NZ_VCQU01000011.1"/>
</dbReference>
<protein>
    <recommendedName>
        <fullName evidence="8">Methyltransferase</fullName>
        <ecNumber evidence="8">2.1.1.-</ecNumber>
    </recommendedName>
</protein>
<dbReference type="GO" id="GO:0009307">
    <property type="term" value="P:DNA restriction-modification system"/>
    <property type="evidence" value="ECO:0007669"/>
    <property type="project" value="UniProtKB-KW"/>
</dbReference>
<keyword evidence="12" id="KW-1185">Reference proteome</keyword>
<dbReference type="GO" id="GO:0032259">
    <property type="term" value="P:methylation"/>
    <property type="evidence" value="ECO:0007669"/>
    <property type="project" value="UniProtKB-KW"/>
</dbReference>
<dbReference type="EC" id="2.1.1.-" evidence="8"/>
<evidence type="ECO:0000259" key="10">
    <source>
        <dbReference type="Pfam" id="PF01555"/>
    </source>
</evidence>
<dbReference type="Gene3D" id="3.40.50.150">
    <property type="entry name" value="Vaccinia Virus protein VP39"/>
    <property type="match status" value="1"/>
</dbReference>
<evidence type="ECO:0000256" key="8">
    <source>
        <dbReference type="RuleBase" id="RU362026"/>
    </source>
</evidence>
<comment type="catalytic activity">
    <reaction evidence="7">
        <text>a 2'-deoxycytidine in DNA + S-adenosyl-L-methionine = an N(4)-methyl-2'-deoxycytidine in DNA + S-adenosyl-L-homocysteine + H(+)</text>
        <dbReference type="Rhea" id="RHEA:16857"/>
        <dbReference type="Rhea" id="RHEA-COMP:11369"/>
        <dbReference type="Rhea" id="RHEA-COMP:13674"/>
        <dbReference type="ChEBI" id="CHEBI:15378"/>
        <dbReference type="ChEBI" id="CHEBI:57856"/>
        <dbReference type="ChEBI" id="CHEBI:59789"/>
        <dbReference type="ChEBI" id="CHEBI:85452"/>
        <dbReference type="ChEBI" id="CHEBI:137933"/>
        <dbReference type="EC" id="2.1.1.113"/>
    </reaction>
</comment>
<dbReference type="InterPro" id="IPR002941">
    <property type="entry name" value="DNA_methylase_N4/N6"/>
</dbReference>
<dbReference type="Proteomes" id="UP000535543">
    <property type="component" value="Unassembled WGS sequence"/>
</dbReference>
<gene>
    <name evidence="11" type="ORF">FGL95_25780</name>
</gene>
<comment type="caution">
    <text evidence="11">The sequence shown here is derived from an EMBL/GenBank/DDBJ whole genome shotgun (WGS) entry which is preliminary data.</text>
</comment>
<keyword evidence="5" id="KW-0680">Restriction system</keyword>
<accession>A0A848KPA1</accession>
<dbReference type="InterPro" id="IPR017985">
    <property type="entry name" value="MeTrfase_CN4_CS"/>
</dbReference>
<sequence>MKTNTILVGDALDRLAELPDDSVDCIVTSPPYFGLRDYGRDGQLGSETSVDDWVKHLRLVAAELARILTPTGTFWLNVGDSYSSHLSQGAPKKGLLLGPQKLAVALADDGWLIRNHAIWAKPNAMPSSVTDRLSNSHEILLLLTRGPRYYFDLDTIRVPAASMRGAQPRKKIAGYPPNSVTPAGGSVDRNRGLDRMKRHGANSHPLGKSPGDVWTIPTAAYRGAHYAVYPLGLAERCVLAGCPERVCTACGASWRRANRRHDDRLLRTGVLRPQCRCRAEPWRPGLVLDPFVGSGTTAIAAEKHRREWLGIELNADYARQADERITQSRNTTEQQR</sequence>
<evidence type="ECO:0000256" key="3">
    <source>
        <dbReference type="ARBA" id="ARBA00022679"/>
    </source>
</evidence>
<dbReference type="EMBL" id="VCQU01000011">
    <property type="protein sequence ID" value="NMN98452.1"/>
    <property type="molecule type" value="Genomic_DNA"/>
</dbReference>
<dbReference type="AlphaFoldDB" id="A0A848KPA1"/>
<reference evidence="11 12" key="1">
    <citation type="submission" date="2019-05" db="EMBL/GenBank/DDBJ databases">
        <authorList>
            <person name="Lee S.D."/>
        </authorList>
    </citation>
    <scope>NUCLEOTIDE SEQUENCE [LARGE SCALE GENOMIC DNA]</scope>
    <source>
        <strain evidence="11 12">YC2-7</strain>
    </source>
</reference>
<feature type="domain" description="DNA methylase N-4/N-6" evidence="10">
    <location>
        <begin position="23"/>
        <end position="322"/>
    </location>
</feature>
<evidence type="ECO:0000256" key="1">
    <source>
        <dbReference type="ARBA" id="ARBA00010203"/>
    </source>
</evidence>
<dbReference type="InterPro" id="IPR001091">
    <property type="entry name" value="RM_Methyltransferase"/>
</dbReference>
<dbReference type="SUPFAM" id="SSF53335">
    <property type="entry name" value="S-adenosyl-L-methionine-dependent methyltransferases"/>
    <property type="match status" value="1"/>
</dbReference>
<keyword evidence="6" id="KW-0238">DNA-binding</keyword>
<evidence type="ECO:0000256" key="6">
    <source>
        <dbReference type="ARBA" id="ARBA00023125"/>
    </source>
</evidence>
<dbReference type="GO" id="GO:0003677">
    <property type="term" value="F:DNA binding"/>
    <property type="evidence" value="ECO:0007669"/>
    <property type="project" value="UniProtKB-KW"/>
</dbReference>
<evidence type="ECO:0000313" key="12">
    <source>
        <dbReference type="Proteomes" id="UP000535543"/>
    </source>
</evidence>
<feature type="region of interest" description="Disordered" evidence="9">
    <location>
        <begin position="169"/>
        <end position="188"/>
    </location>
</feature>
<dbReference type="InterPro" id="IPR029063">
    <property type="entry name" value="SAM-dependent_MTases_sf"/>
</dbReference>
<evidence type="ECO:0000256" key="9">
    <source>
        <dbReference type="SAM" id="MobiDB-lite"/>
    </source>
</evidence>
<dbReference type="PROSITE" id="PS00093">
    <property type="entry name" value="N4_MTASE"/>
    <property type="match status" value="1"/>
</dbReference>
<dbReference type="GO" id="GO:0008170">
    <property type="term" value="F:N-methyltransferase activity"/>
    <property type="evidence" value="ECO:0007669"/>
    <property type="project" value="InterPro"/>
</dbReference>
<dbReference type="GO" id="GO:0015667">
    <property type="term" value="F:site-specific DNA-methyltransferase (cytosine-N4-specific) activity"/>
    <property type="evidence" value="ECO:0007669"/>
    <property type="project" value="UniProtKB-EC"/>
</dbReference>
<proteinExistence type="inferred from homology"/>
<evidence type="ECO:0000256" key="4">
    <source>
        <dbReference type="ARBA" id="ARBA00022691"/>
    </source>
</evidence>
<evidence type="ECO:0000313" key="11">
    <source>
        <dbReference type="EMBL" id="NMN98452.1"/>
    </source>
</evidence>
<evidence type="ECO:0000256" key="5">
    <source>
        <dbReference type="ARBA" id="ARBA00022747"/>
    </source>
</evidence>
<name>A0A848KPA1_9NOCA</name>
<keyword evidence="2 11" id="KW-0489">Methyltransferase</keyword>